<evidence type="ECO:0000313" key="1">
    <source>
        <dbReference type="EMBL" id="UKJ89217.2"/>
    </source>
</evidence>
<protein>
    <submittedName>
        <fullName evidence="1">Uncharacterized protein</fullName>
    </submittedName>
</protein>
<evidence type="ECO:0000313" key="2">
    <source>
        <dbReference type="Proteomes" id="UP000244803"/>
    </source>
</evidence>
<reference evidence="1" key="1">
    <citation type="submission" date="2022-07" db="EMBL/GenBank/DDBJ databases">
        <title>Evaluation of T. orientalis genome assembly methods using nanopore sequencing and analysis of variation between genomes.</title>
        <authorList>
            <person name="Yam J."/>
            <person name="Micallef M.L."/>
            <person name="Liu M."/>
            <person name="Djordjevic S.P."/>
            <person name="Bogema D.R."/>
            <person name="Jenkins C."/>
        </authorList>
    </citation>
    <scope>NUCLEOTIDE SEQUENCE</scope>
    <source>
        <strain evidence="1">Fish Creek</strain>
    </source>
</reference>
<organism evidence="1 2">
    <name type="scientific">Theileria orientalis</name>
    <dbReference type="NCBI Taxonomy" id="68886"/>
    <lineage>
        <taxon>Eukaryota</taxon>
        <taxon>Sar</taxon>
        <taxon>Alveolata</taxon>
        <taxon>Apicomplexa</taxon>
        <taxon>Aconoidasida</taxon>
        <taxon>Piroplasmida</taxon>
        <taxon>Theileriidae</taxon>
        <taxon>Theileria</taxon>
    </lineage>
</organism>
<name>A0A976QSC6_THEOR</name>
<sequence length="280" mass="30261">MDVKVRLECFPVANGLGSQTVSGCGQSTSSCYKRLTHSPAGLKGSSDSNWAKGFRLGDIYHGNCRLDYCGTTTVRPGWAPPVAVTAYFYNEDKTYCDPLLVELVFAKVTSNGVQGQNGLKEYYYLKERNGDNGNRPALQCPPTRPDTSTRYATASRKCSRLIFSITEARCKFEINGATTNGKKIGVKECKCSGCVTLTKSEALRDKQHFVGGLVFTLPVKNGAGAKNGDLAIEIPLYGWEGQSCGQPELCTGTGSAGKKNGSTKVEITYTTCKGNLFVFF</sequence>
<dbReference type="Proteomes" id="UP000244803">
    <property type="component" value="Chromosome 3"/>
</dbReference>
<accession>A0A976QSC6</accession>
<dbReference type="AlphaFoldDB" id="A0A976QSC6"/>
<dbReference type="EMBL" id="CP056066">
    <property type="protein sequence ID" value="UKJ89217.2"/>
    <property type="molecule type" value="Genomic_DNA"/>
</dbReference>
<gene>
    <name evidence="1" type="ORF">MACJ_002465</name>
</gene>
<proteinExistence type="predicted"/>
<dbReference type="PROSITE" id="PS51257">
    <property type="entry name" value="PROKAR_LIPOPROTEIN"/>
    <property type="match status" value="1"/>
</dbReference>